<sequence length="235" mass="26509">MKNSSLPLLSIARFAGLMLAACLVIAPAAHAQSVPSPKPAAEDTWSYNTIDLWSSRELGQMTLKTIGVDDDYIRLFIESKANTGNGELMMPKAFETTGRADMNSVTMFRGEREEKIMYKWPLEPGKKWTFQIRQEVPVNNTEPDSESQVLTNQFEAEVKGWETIDTPAGKFKAIKTVYKNKWSLEHNPANGLVVITSWYSPQVKREVQSISETFTPEGMPEARTRQQLLSYQVSK</sequence>
<proteinExistence type="predicted"/>
<comment type="caution">
    <text evidence="2">The sequence shown here is derived from an EMBL/GenBank/DDBJ whole genome shotgun (WGS) entry which is preliminary data.</text>
</comment>
<dbReference type="RefSeq" id="WP_188564501.1">
    <property type="nucleotide sequence ID" value="NZ_BMED01000001.1"/>
</dbReference>
<dbReference type="Gene3D" id="2.40.360.20">
    <property type="match status" value="1"/>
</dbReference>
<protein>
    <recommendedName>
        <fullName evidence="4">DUF3108 domain-containing protein</fullName>
    </recommendedName>
</protein>
<reference evidence="2" key="2">
    <citation type="submission" date="2020-09" db="EMBL/GenBank/DDBJ databases">
        <authorList>
            <person name="Sun Q."/>
            <person name="Zhou Y."/>
        </authorList>
    </citation>
    <scope>NUCLEOTIDE SEQUENCE</scope>
    <source>
        <strain evidence="2">CGMCC 1.10998</strain>
    </source>
</reference>
<dbReference type="Proteomes" id="UP000637423">
    <property type="component" value="Unassembled WGS sequence"/>
</dbReference>
<keyword evidence="3" id="KW-1185">Reference proteome</keyword>
<feature type="chain" id="PRO_5037548208" description="DUF3108 domain-containing protein" evidence="1">
    <location>
        <begin position="32"/>
        <end position="235"/>
    </location>
</feature>
<accession>A0A916U6F0</accession>
<feature type="signal peptide" evidence="1">
    <location>
        <begin position="1"/>
        <end position="31"/>
    </location>
</feature>
<evidence type="ECO:0008006" key="4">
    <source>
        <dbReference type="Google" id="ProtNLM"/>
    </source>
</evidence>
<evidence type="ECO:0000313" key="2">
    <source>
        <dbReference type="EMBL" id="GGC62040.1"/>
    </source>
</evidence>
<reference evidence="2" key="1">
    <citation type="journal article" date="2014" name="Int. J. Syst. Evol. Microbiol.">
        <title>Complete genome sequence of Corynebacterium casei LMG S-19264T (=DSM 44701T), isolated from a smear-ripened cheese.</title>
        <authorList>
            <consortium name="US DOE Joint Genome Institute (JGI-PGF)"/>
            <person name="Walter F."/>
            <person name="Albersmeier A."/>
            <person name="Kalinowski J."/>
            <person name="Ruckert C."/>
        </authorList>
    </citation>
    <scope>NUCLEOTIDE SEQUENCE</scope>
    <source>
        <strain evidence="2">CGMCC 1.10998</strain>
    </source>
</reference>
<organism evidence="2 3">
    <name type="scientific">Undibacterium terreum</name>
    <dbReference type="NCBI Taxonomy" id="1224302"/>
    <lineage>
        <taxon>Bacteria</taxon>
        <taxon>Pseudomonadati</taxon>
        <taxon>Pseudomonadota</taxon>
        <taxon>Betaproteobacteria</taxon>
        <taxon>Burkholderiales</taxon>
        <taxon>Oxalobacteraceae</taxon>
        <taxon>Undibacterium</taxon>
    </lineage>
</organism>
<name>A0A916U6F0_9BURK</name>
<dbReference type="EMBL" id="BMED01000001">
    <property type="protein sequence ID" value="GGC62040.1"/>
    <property type="molecule type" value="Genomic_DNA"/>
</dbReference>
<evidence type="ECO:0000256" key="1">
    <source>
        <dbReference type="SAM" id="SignalP"/>
    </source>
</evidence>
<gene>
    <name evidence="2" type="ORF">GCM10011396_06150</name>
</gene>
<dbReference type="AlphaFoldDB" id="A0A916U6F0"/>
<keyword evidence="1" id="KW-0732">Signal</keyword>
<evidence type="ECO:0000313" key="3">
    <source>
        <dbReference type="Proteomes" id="UP000637423"/>
    </source>
</evidence>